<dbReference type="Proteomes" id="UP000799755">
    <property type="component" value="Unassembled WGS sequence"/>
</dbReference>
<evidence type="ECO:0000313" key="2">
    <source>
        <dbReference type="Proteomes" id="UP000799755"/>
    </source>
</evidence>
<keyword evidence="2" id="KW-1185">Reference proteome</keyword>
<gene>
    <name evidence="1" type="ORF">BDR25DRAFT_363005</name>
</gene>
<organism evidence="1 2">
    <name type="scientific">Lindgomyces ingoldianus</name>
    <dbReference type="NCBI Taxonomy" id="673940"/>
    <lineage>
        <taxon>Eukaryota</taxon>
        <taxon>Fungi</taxon>
        <taxon>Dikarya</taxon>
        <taxon>Ascomycota</taxon>
        <taxon>Pezizomycotina</taxon>
        <taxon>Dothideomycetes</taxon>
        <taxon>Pleosporomycetidae</taxon>
        <taxon>Pleosporales</taxon>
        <taxon>Lindgomycetaceae</taxon>
        <taxon>Lindgomyces</taxon>
    </lineage>
</organism>
<dbReference type="EMBL" id="MU003552">
    <property type="protein sequence ID" value="KAF2463285.1"/>
    <property type="molecule type" value="Genomic_DNA"/>
</dbReference>
<accession>A0ACB6Q9S3</accession>
<comment type="caution">
    <text evidence="1">The sequence shown here is derived from an EMBL/GenBank/DDBJ whole genome shotgun (WGS) entry which is preliminary data.</text>
</comment>
<name>A0ACB6Q9S3_9PLEO</name>
<proteinExistence type="predicted"/>
<evidence type="ECO:0000313" key="1">
    <source>
        <dbReference type="EMBL" id="KAF2463285.1"/>
    </source>
</evidence>
<sequence length="174" mass="19674">MLCASLGLSKLLTAAVATYLYVFGERQGRWDPQNVQKCDCSERSHSGFQVLGEGPRDLTSVIISDEKSFAERLVTRAQSVMLLRCRPMRLFQVDEADNRGGRFSVALSKSNSSRADCYNQQQELTQKLNTMKFTLRAVFIHVESQHNPPSYSNPKYTRSLQSFRSSSSAQSRHD</sequence>
<protein>
    <submittedName>
        <fullName evidence="1">Uncharacterized protein</fullName>
    </submittedName>
</protein>
<reference evidence="1" key="1">
    <citation type="journal article" date="2020" name="Stud. Mycol.">
        <title>101 Dothideomycetes genomes: a test case for predicting lifestyles and emergence of pathogens.</title>
        <authorList>
            <person name="Haridas S."/>
            <person name="Albert R."/>
            <person name="Binder M."/>
            <person name="Bloem J."/>
            <person name="Labutti K."/>
            <person name="Salamov A."/>
            <person name="Andreopoulos B."/>
            <person name="Baker S."/>
            <person name="Barry K."/>
            <person name="Bills G."/>
            <person name="Bluhm B."/>
            <person name="Cannon C."/>
            <person name="Castanera R."/>
            <person name="Culley D."/>
            <person name="Daum C."/>
            <person name="Ezra D."/>
            <person name="Gonzalez J."/>
            <person name="Henrissat B."/>
            <person name="Kuo A."/>
            <person name="Liang C."/>
            <person name="Lipzen A."/>
            <person name="Lutzoni F."/>
            <person name="Magnuson J."/>
            <person name="Mondo S."/>
            <person name="Nolan M."/>
            <person name="Ohm R."/>
            <person name="Pangilinan J."/>
            <person name="Park H.-J."/>
            <person name="Ramirez L."/>
            <person name="Alfaro M."/>
            <person name="Sun H."/>
            <person name="Tritt A."/>
            <person name="Yoshinaga Y."/>
            <person name="Zwiers L.-H."/>
            <person name="Turgeon B."/>
            <person name="Goodwin S."/>
            <person name="Spatafora J."/>
            <person name="Crous P."/>
            <person name="Grigoriev I."/>
        </authorList>
    </citation>
    <scope>NUCLEOTIDE SEQUENCE</scope>
    <source>
        <strain evidence="1">ATCC 200398</strain>
    </source>
</reference>